<reference evidence="1 2" key="1">
    <citation type="submission" date="2018-06" db="EMBL/GenBank/DDBJ databases">
        <title>Genomic Encyclopedia of Archaeal and Bacterial Type Strains, Phase II (KMG-II): from individual species to whole genera.</title>
        <authorList>
            <person name="Goeker M."/>
        </authorList>
    </citation>
    <scope>NUCLEOTIDE SEQUENCE [LARGE SCALE GENOMIC DNA]</scope>
    <source>
        <strain evidence="1 2">DSM 12408</strain>
    </source>
</reference>
<name>A0A327SC86_9FLAO</name>
<proteinExistence type="predicted"/>
<evidence type="ECO:0000313" key="1">
    <source>
        <dbReference type="EMBL" id="RAJ26551.1"/>
    </source>
</evidence>
<gene>
    <name evidence="1" type="ORF">LX77_00801</name>
</gene>
<dbReference type="AlphaFoldDB" id="A0A327SC86"/>
<comment type="caution">
    <text evidence="1">The sequence shown here is derived from an EMBL/GenBank/DDBJ whole genome shotgun (WGS) entry which is preliminary data.</text>
</comment>
<sequence>MTLRLELKSQYIIYTIDDYKQFFNTNFTRGKTPGNSSAEWIKKLL</sequence>
<dbReference type="Proteomes" id="UP000248987">
    <property type="component" value="Unassembled WGS sequence"/>
</dbReference>
<keyword evidence="2" id="KW-1185">Reference proteome</keyword>
<dbReference type="EMBL" id="QLLQ01000002">
    <property type="protein sequence ID" value="RAJ26551.1"/>
    <property type="molecule type" value="Genomic_DNA"/>
</dbReference>
<protein>
    <submittedName>
        <fullName evidence="1">Uncharacterized protein</fullName>
    </submittedName>
</protein>
<evidence type="ECO:0000313" key="2">
    <source>
        <dbReference type="Proteomes" id="UP000248987"/>
    </source>
</evidence>
<organism evidence="1 2">
    <name type="scientific">Gelidibacter algens</name>
    <dbReference type="NCBI Taxonomy" id="49280"/>
    <lineage>
        <taxon>Bacteria</taxon>
        <taxon>Pseudomonadati</taxon>
        <taxon>Bacteroidota</taxon>
        <taxon>Flavobacteriia</taxon>
        <taxon>Flavobacteriales</taxon>
        <taxon>Flavobacteriaceae</taxon>
        <taxon>Gelidibacter</taxon>
    </lineage>
</organism>
<accession>A0A327SC86</accession>